<gene>
    <name evidence="2" type="ORF">ACFMB1_10875</name>
</gene>
<evidence type="ECO:0000313" key="3">
    <source>
        <dbReference type="Proteomes" id="UP001596116"/>
    </source>
</evidence>
<feature type="domain" description="Cupin type-2" evidence="1">
    <location>
        <begin position="37"/>
        <end position="97"/>
    </location>
</feature>
<dbReference type="Proteomes" id="UP001596116">
    <property type="component" value="Unassembled WGS sequence"/>
</dbReference>
<proteinExistence type="predicted"/>
<sequence length="103" mass="11803">MKLTHTKSFKADSAWGSELIALFGDISVRAHWTDQPYRWHKNTGREVFMVVDGTVDMHYRENGKEEMMTLQAGDALTIEDGEEHVAHPRGEARILVIENIYSE</sequence>
<dbReference type="Pfam" id="PF07883">
    <property type="entry name" value="Cupin_2"/>
    <property type="match status" value="1"/>
</dbReference>
<comment type="caution">
    <text evidence="2">The sequence shown here is derived from an EMBL/GenBank/DDBJ whole genome shotgun (WGS) entry which is preliminary data.</text>
</comment>
<keyword evidence="3" id="KW-1185">Reference proteome</keyword>
<dbReference type="Gene3D" id="2.60.120.10">
    <property type="entry name" value="Jelly Rolls"/>
    <property type="match status" value="1"/>
</dbReference>
<accession>A0ABW1KVD5</accession>
<dbReference type="SUPFAM" id="SSF51182">
    <property type="entry name" value="RmlC-like cupins"/>
    <property type="match status" value="1"/>
</dbReference>
<dbReference type="EMBL" id="JBHPON010000002">
    <property type="protein sequence ID" value="MFC6036050.1"/>
    <property type="molecule type" value="Genomic_DNA"/>
</dbReference>
<name>A0ABW1KVD5_9PROT</name>
<organism evidence="2 3">
    <name type="scientific">Hyphococcus aureus</name>
    <dbReference type="NCBI Taxonomy" id="2666033"/>
    <lineage>
        <taxon>Bacteria</taxon>
        <taxon>Pseudomonadati</taxon>
        <taxon>Pseudomonadota</taxon>
        <taxon>Alphaproteobacteria</taxon>
        <taxon>Parvularculales</taxon>
        <taxon>Parvularculaceae</taxon>
        <taxon>Hyphococcus</taxon>
    </lineage>
</organism>
<reference evidence="2 3" key="1">
    <citation type="submission" date="2024-09" db="EMBL/GenBank/DDBJ databases">
        <authorList>
            <person name="Zhang Z.-H."/>
        </authorList>
    </citation>
    <scope>NUCLEOTIDE SEQUENCE [LARGE SCALE GENOMIC DNA]</scope>
    <source>
        <strain evidence="2 3">HHTR114</strain>
    </source>
</reference>
<protein>
    <submittedName>
        <fullName evidence="2">Cupin domain-containing protein</fullName>
    </submittedName>
</protein>
<dbReference type="InterPro" id="IPR013096">
    <property type="entry name" value="Cupin_2"/>
</dbReference>
<evidence type="ECO:0000259" key="1">
    <source>
        <dbReference type="Pfam" id="PF07883"/>
    </source>
</evidence>
<dbReference type="InterPro" id="IPR011051">
    <property type="entry name" value="RmlC_Cupin_sf"/>
</dbReference>
<dbReference type="InterPro" id="IPR014710">
    <property type="entry name" value="RmlC-like_jellyroll"/>
</dbReference>
<evidence type="ECO:0000313" key="2">
    <source>
        <dbReference type="EMBL" id="MFC6036050.1"/>
    </source>
</evidence>
<dbReference type="RefSeq" id="WP_379882722.1">
    <property type="nucleotide sequence ID" value="NZ_JBHPON010000002.1"/>
</dbReference>